<dbReference type="GO" id="GO:0016020">
    <property type="term" value="C:membrane"/>
    <property type="evidence" value="ECO:0007669"/>
    <property type="project" value="InterPro"/>
</dbReference>
<name>A0A8J7HPI7_9NOST</name>
<dbReference type="Proteomes" id="UP000632766">
    <property type="component" value="Unassembled WGS sequence"/>
</dbReference>
<accession>A0A8J7HPI7</accession>
<dbReference type="GO" id="GO:0008381">
    <property type="term" value="F:mechanosensitive monoatomic ion channel activity"/>
    <property type="evidence" value="ECO:0007669"/>
    <property type="project" value="InterPro"/>
</dbReference>
<evidence type="ECO:0000313" key="4">
    <source>
        <dbReference type="Proteomes" id="UP000632766"/>
    </source>
</evidence>
<dbReference type="PANTHER" id="PTHR30221">
    <property type="entry name" value="SMALL-CONDUCTANCE MECHANOSENSITIVE CHANNEL"/>
    <property type="match status" value="1"/>
</dbReference>
<keyword evidence="1" id="KW-0472">Membrane</keyword>
<feature type="transmembrane region" description="Helical" evidence="1">
    <location>
        <begin position="115"/>
        <end position="139"/>
    </location>
</feature>
<dbReference type="AlphaFoldDB" id="A0A8J7HPI7"/>
<dbReference type="InterPro" id="IPR006685">
    <property type="entry name" value="MscS_channel_2nd"/>
</dbReference>
<dbReference type="InterPro" id="IPR045275">
    <property type="entry name" value="MscS_archaea/bacteria_type"/>
</dbReference>
<feature type="transmembrane region" description="Helical" evidence="1">
    <location>
        <begin position="160"/>
        <end position="179"/>
    </location>
</feature>
<protein>
    <submittedName>
        <fullName evidence="3">Mechanosensitive ion channel</fullName>
    </submittedName>
</protein>
<organism evidence="3 4">
    <name type="scientific">Amazonocrinis nigriterrae CENA67</name>
    <dbReference type="NCBI Taxonomy" id="2794033"/>
    <lineage>
        <taxon>Bacteria</taxon>
        <taxon>Bacillati</taxon>
        <taxon>Cyanobacteriota</taxon>
        <taxon>Cyanophyceae</taxon>
        <taxon>Nostocales</taxon>
        <taxon>Nostocaceae</taxon>
        <taxon>Amazonocrinis</taxon>
        <taxon>Amazonocrinis nigriterrae</taxon>
    </lineage>
</organism>
<dbReference type="EMBL" id="JAECZC010000026">
    <property type="protein sequence ID" value="MBH8563533.1"/>
    <property type="molecule type" value="Genomic_DNA"/>
</dbReference>
<reference evidence="3 4" key="1">
    <citation type="journal article" date="2021" name="Int. J. Syst. Evol. Microbiol.">
        <title>Amazonocrinis nigriterrae gen. nov., sp. nov., Atlanticothrix silvestris gen. nov., sp. nov. and Dendronalium phyllosphericum gen. nov., sp. nov., nostocacean cyanobacteria from Brazilian environments.</title>
        <authorList>
            <person name="Alvarenga D.O."/>
            <person name="Andreote A.P.D."/>
            <person name="Branco L.H.Z."/>
            <person name="Delbaje E."/>
            <person name="Cruz R.B."/>
            <person name="Varani A.M."/>
            <person name="Fiore M.F."/>
        </authorList>
    </citation>
    <scope>NUCLEOTIDE SEQUENCE [LARGE SCALE GENOMIC DNA]</scope>
    <source>
        <strain evidence="3 4">CENA67</strain>
    </source>
</reference>
<dbReference type="InterPro" id="IPR011014">
    <property type="entry name" value="MscS_channel_TM-2"/>
</dbReference>
<dbReference type="PANTHER" id="PTHR30221:SF18">
    <property type="entry name" value="SLL0590 PROTEIN"/>
    <property type="match status" value="1"/>
</dbReference>
<comment type="caution">
    <text evidence="3">The sequence shown here is derived from an EMBL/GenBank/DDBJ whole genome shotgun (WGS) entry which is preliminary data.</text>
</comment>
<feature type="transmembrane region" description="Helical" evidence="1">
    <location>
        <begin position="49"/>
        <end position="67"/>
    </location>
</feature>
<evidence type="ECO:0000259" key="2">
    <source>
        <dbReference type="Pfam" id="PF00924"/>
    </source>
</evidence>
<evidence type="ECO:0000313" key="3">
    <source>
        <dbReference type="EMBL" id="MBH8563533.1"/>
    </source>
</evidence>
<dbReference type="SUPFAM" id="SSF50182">
    <property type="entry name" value="Sm-like ribonucleoproteins"/>
    <property type="match status" value="1"/>
</dbReference>
<keyword evidence="1" id="KW-0812">Transmembrane</keyword>
<keyword evidence="1" id="KW-1133">Transmembrane helix</keyword>
<dbReference type="Gene3D" id="1.10.287.1260">
    <property type="match status" value="1"/>
</dbReference>
<dbReference type="InterPro" id="IPR010920">
    <property type="entry name" value="LSM_dom_sf"/>
</dbReference>
<gene>
    <name evidence="3" type="ORF">I8748_15280</name>
</gene>
<feature type="transmembrane region" description="Helical" evidence="1">
    <location>
        <begin position="74"/>
        <end position="95"/>
    </location>
</feature>
<sequence length="564" mass="65481">MFEKYYAKHQSHPRPNPLTPFPKRKGGIQSLSPFRGEVWRGVSSILNDFPNILLLYVILFYVLRSIFRKFERDIALVTLNVSAYPALTVFVLALLKFTLHELRDTKIIDGIESILAAGLIVSISYWLVQLLLQVFIYYLREYTQQSEAMWDNVLLPLIEAVVPVIIFTVAGVFVLRSFGVDLTGIWVALGGATFVIGFAAQGILANFFSGVVLLIDTPFQFGDVLLLDNTYIAILRRIGVRVTQLYIPEKHCDIYIPNSTLQGQNIVNLSRPTSYYHFSTELRLPTEYDLQEVKQVIQEAILAHPDTLGDIDSKLELLDKYYQSAELKSQREIGRLRLLAEQEINFKLEEIHQGLEALVVTLQFAEKGGMTQDEIENVQQEYRDILSLIGLESITEVQNNLSVFTFHETSAKDTLIELVREWYRACIRDPNLLDNDSYLISDEWERKINLMKRRVQRLYQKISNPQREETRLDDYVLELNKWLLEKFKEPRQKWQDPQVLVKGMEYEEGFAYMKFRLNLFVDDIKLENGQRGDRVNSQIYQEVLEYLKPKNVNDINVSEFHNIT</sequence>
<proteinExistence type="predicted"/>
<dbReference type="Pfam" id="PF00924">
    <property type="entry name" value="MS_channel_2nd"/>
    <property type="match status" value="1"/>
</dbReference>
<feature type="transmembrane region" description="Helical" evidence="1">
    <location>
        <begin position="185"/>
        <end position="215"/>
    </location>
</feature>
<feature type="domain" description="Mechanosensitive ion channel MscS" evidence="2">
    <location>
        <begin position="203"/>
        <end position="271"/>
    </location>
</feature>
<keyword evidence="4" id="KW-1185">Reference proteome</keyword>
<evidence type="ECO:0000256" key="1">
    <source>
        <dbReference type="SAM" id="Phobius"/>
    </source>
</evidence>
<dbReference type="SUPFAM" id="SSF82861">
    <property type="entry name" value="Mechanosensitive channel protein MscS (YggB), transmembrane region"/>
    <property type="match status" value="1"/>
</dbReference>